<name>A0A484APY6_DRONA</name>
<evidence type="ECO:0000313" key="1">
    <source>
        <dbReference type="EMBL" id="TDG38699.1"/>
    </source>
</evidence>
<dbReference type="EMBL" id="LSRL02002215">
    <property type="protein sequence ID" value="TDG38699.1"/>
    <property type="molecule type" value="Genomic_DNA"/>
</dbReference>
<comment type="caution">
    <text evidence="1">The sequence shown here is derived from an EMBL/GenBank/DDBJ whole genome shotgun (WGS) entry which is preliminary data.</text>
</comment>
<keyword evidence="2" id="KW-1185">Reference proteome</keyword>
<feature type="non-terminal residue" evidence="1">
    <location>
        <position position="124"/>
    </location>
</feature>
<reference evidence="1 2" key="1">
    <citation type="journal article" date="2019" name="J. Hered.">
        <title>An Improved Genome Assembly for Drosophila navojoa, the Basal Species in the mojavensis Cluster.</title>
        <authorList>
            <person name="Vanderlinde T."/>
            <person name="Dupim E.G."/>
            <person name="Nazario-Yepiz N.O."/>
            <person name="Carvalho A.B."/>
        </authorList>
    </citation>
    <scope>NUCLEOTIDE SEQUENCE [LARGE SCALE GENOMIC DNA]</scope>
    <source>
        <strain evidence="1">Navoj_Jal97</strain>
        <tissue evidence="1">Whole organism</tissue>
    </source>
</reference>
<protein>
    <submittedName>
        <fullName evidence="1">Uncharacterized protein</fullName>
    </submittedName>
</protein>
<gene>
    <name evidence="1" type="ORF">AWZ03_014879</name>
</gene>
<accession>A0A484APY6</accession>
<dbReference type="AlphaFoldDB" id="A0A484APY6"/>
<sequence>MDRNSWARNYVWKFRRVVQDKEDEEDLEKEDAAVISADTALQVAVVTVDSDNREAPVAQAVAIWIAGTIPAVQVPRTAVPEMVAATDSIVATSTTEREKVVVMAVEPVLAIVAAEGKVVDDLGL</sequence>
<proteinExistence type="predicted"/>
<organism evidence="1 2">
    <name type="scientific">Drosophila navojoa</name>
    <name type="common">Fruit fly</name>
    <dbReference type="NCBI Taxonomy" id="7232"/>
    <lineage>
        <taxon>Eukaryota</taxon>
        <taxon>Metazoa</taxon>
        <taxon>Ecdysozoa</taxon>
        <taxon>Arthropoda</taxon>
        <taxon>Hexapoda</taxon>
        <taxon>Insecta</taxon>
        <taxon>Pterygota</taxon>
        <taxon>Neoptera</taxon>
        <taxon>Endopterygota</taxon>
        <taxon>Diptera</taxon>
        <taxon>Brachycera</taxon>
        <taxon>Muscomorpha</taxon>
        <taxon>Ephydroidea</taxon>
        <taxon>Drosophilidae</taxon>
        <taxon>Drosophila</taxon>
    </lineage>
</organism>
<evidence type="ECO:0000313" key="2">
    <source>
        <dbReference type="Proteomes" id="UP000295192"/>
    </source>
</evidence>
<dbReference type="Proteomes" id="UP000295192">
    <property type="component" value="Unassembled WGS sequence"/>
</dbReference>